<name>A0A0C9T0G9_PAXIN</name>
<keyword evidence="3" id="KW-0862">Zinc</keyword>
<reference evidence="6 7" key="1">
    <citation type="submission" date="2014-06" db="EMBL/GenBank/DDBJ databases">
        <authorList>
            <consortium name="DOE Joint Genome Institute"/>
            <person name="Kuo A."/>
            <person name="Kohler A."/>
            <person name="Nagy L.G."/>
            <person name="Floudas D."/>
            <person name="Copeland A."/>
            <person name="Barry K.W."/>
            <person name="Cichocki N."/>
            <person name="Veneault-Fourrey C."/>
            <person name="LaButti K."/>
            <person name="Lindquist E.A."/>
            <person name="Lipzen A."/>
            <person name="Lundell T."/>
            <person name="Morin E."/>
            <person name="Murat C."/>
            <person name="Sun H."/>
            <person name="Tunlid A."/>
            <person name="Henrissat B."/>
            <person name="Grigoriev I.V."/>
            <person name="Hibbett D.S."/>
            <person name="Martin F."/>
            <person name="Nordberg H.P."/>
            <person name="Cantor M.N."/>
            <person name="Hua S.X."/>
        </authorList>
    </citation>
    <scope>NUCLEOTIDE SEQUENCE [LARGE SCALE GENOMIC DNA]</scope>
    <source>
        <strain evidence="6 7">ATCC 200175</strain>
    </source>
</reference>
<feature type="domain" description="MYND-type" evidence="5">
    <location>
        <begin position="3"/>
        <end position="55"/>
    </location>
</feature>
<keyword evidence="7" id="KW-1185">Reference proteome</keyword>
<dbReference type="GO" id="GO:0008270">
    <property type="term" value="F:zinc ion binding"/>
    <property type="evidence" value="ECO:0007669"/>
    <property type="project" value="UniProtKB-KW"/>
</dbReference>
<dbReference type="PROSITE" id="PS50865">
    <property type="entry name" value="ZF_MYND_2"/>
    <property type="match status" value="1"/>
</dbReference>
<evidence type="ECO:0000256" key="2">
    <source>
        <dbReference type="ARBA" id="ARBA00022771"/>
    </source>
</evidence>
<evidence type="ECO:0000259" key="5">
    <source>
        <dbReference type="PROSITE" id="PS50865"/>
    </source>
</evidence>
<dbReference type="Proteomes" id="UP000053647">
    <property type="component" value="Unassembled WGS sequence"/>
</dbReference>
<keyword evidence="2 4" id="KW-0863">Zinc-finger</keyword>
<gene>
    <name evidence="6" type="ORF">PAXINDRAFT_176417</name>
</gene>
<proteinExistence type="predicted"/>
<dbReference type="InterPro" id="IPR027974">
    <property type="entry name" value="DUF4470"/>
</dbReference>
<protein>
    <recommendedName>
        <fullName evidence="5">MYND-type domain-containing protein</fullName>
    </recommendedName>
</protein>
<dbReference type="OrthoDB" id="5282002at2759"/>
<reference evidence="7" key="2">
    <citation type="submission" date="2015-01" db="EMBL/GenBank/DDBJ databases">
        <title>Evolutionary Origins and Diversification of the Mycorrhizal Mutualists.</title>
        <authorList>
            <consortium name="DOE Joint Genome Institute"/>
            <consortium name="Mycorrhizal Genomics Consortium"/>
            <person name="Kohler A."/>
            <person name="Kuo A."/>
            <person name="Nagy L.G."/>
            <person name="Floudas D."/>
            <person name="Copeland A."/>
            <person name="Barry K.W."/>
            <person name="Cichocki N."/>
            <person name="Veneault-Fourrey C."/>
            <person name="LaButti K."/>
            <person name="Lindquist E.A."/>
            <person name="Lipzen A."/>
            <person name="Lundell T."/>
            <person name="Morin E."/>
            <person name="Murat C."/>
            <person name="Riley R."/>
            <person name="Ohm R."/>
            <person name="Sun H."/>
            <person name="Tunlid A."/>
            <person name="Henrissat B."/>
            <person name="Grigoriev I.V."/>
            <person name="Hibbett D.S."/>
            <person name="Martin F."/>
        </authorList>
    </citation>
    <scope>NUCLEOTIDE SEQUENCE [LARGE SCALE GENOMIC DNA]</scope>
    <source>
        <strain evidence="7">ATCC 200175</strain>
    </source>
</reference>
<keyword evidence="1" id="KW-0479">Metal-binding</keyword>
<evidence type="ECO:0000256" key="3">
    <source>
        <dbReference type="ARBA" id="ARBA00022833"/>
    </source>
</evidence>
<dbReference type="Gene3D" id="6.10.140.2220">
    <property type="match status" value="1"/>
</dbReference>
<dbReference type="EMBL" id="KN819335">
    <property type="protein sequence ID" value="KIJ15964.1"/>
    <property type="molecule type" value="Genomic_DNA"/>
</dbReference>
<sequence>MLCYVTTTVAVIMYCFHQWTTIVRVTRSFTPVCKLVSYCSKECQTTHWGIHKRDCKDAIRSSNWKPAWIVEGRVPTFMNKTNMSTAEEFAQRFQEKLAIGLSLWGNIPAMDIVNLSNNEKALGTNLSLAFAASGDLRHVVTTVNALGPEYTGQVNIVLNDFAAPLVSRNIILLLILGMIPDEVVAAEIALHFWYSVFMPMEYRIRILSMVSSLLKNGGPGEPIVTALGSRSSLTCLVPVEVQQLLISSAGPMLSVDQAQVEHERVRTAPTRLDYRDRMYVGLKPSHRLAFLEFRRFGVVLPFGAVNAHFNAPNPSLFSPSGEWLQTDYADPLESWDLDKIFESGRAHGAQPEDVYGCLYFFLSDQLRTFARRIREHRISFYVFNSEACALAEDIIQGTYMAYGIPPTLRFDRIDVSNIMDPNYVGTRPVLDVWGPLLAKSDNAALTGYFMNWMAYAEKGCAVDAGVAVTRKIMEEMVKKNRVQRYLDPNTTAAIAMSNFDTFYDNSKAFSRFLKDRGLEIVERETKLKLREKHKIIPHRVRTPVDGRSDALPQFADDETWYRHTRLVNMTWTERFVEFAYAK</sequence>
<dbReference type="InterPro" id="IPR002893">
    <property type="entry name" value="Znf_MYND"/>
</dbReference>
<dbReference type="HOGENOM" id="CLU_018400_1_0_1"/>
<dbReference type="SUPFAM" id="SSF144232">
    <property type="entry name" value="HIT/MYND zinc finger-like"/>
    <property type="match status" value="1"/>
</dbReference>
<evidence type="ECO:0000256" key="4">
    <source>
        <dbReference type="PROSITE-ProRule" id="PRU00134"/>
    </source>
</evidence>
<dbReference type="Pfam" id="PF01753">
    <property type="entry name" value="zf-MYND"/>
    <property type="match status" value="1"/>
</dbReference>
<dbReference type="Pfam" id="PF14737">
    <property type="entry name" value="DUF4470"/>
    <property type="match status" value="1"/>
</dbReference>
<evidence type="ECO:0000313" key="6">
    <source>
        <dbReference type="EMBL" id="KIJ15964.1"/>
    </source>
</evidence>
<accession>A0A0C9T0G9</accession>
<evidence type="ECO:0000256" key="1">
    <source>
        <dbReference type="ARBA" id="ARBA00022723"/>
    </source>
</evidence>
<evidence type="ECO:0000313" key="7">
    <source>
        <dbReference type="Proteomes" id="UP000053647"/>
    </source>
</evidence>
<organism evidence="6 7">
    <name type="scientific">Paxillus involutus ATCC 200175</name>
    <dbReference type="NCBI Taxonomy" id="664439"/>
    <lineage>
        <taxon>Eukaryota</taxon>
        <taxon>Fungi</taxon>
        <taxon>Dikarya</taxon>
        <taxon>Basidiomycota</taxon>
        <taxon>Agaricomycotina</taxon>
        <taxon>Agaricomycetes</taxon>
        <taxon>Agaricomycetidae</taxon>
        <taxon>Boletales</taxon>
        <taxon>Paxilineae</taxon>
        <taxon>Paxillaceae</taxon>
        <taxon>Paxillus</taxon>
    </lineage>
</organism>
<dbReference type="AlphaFoldDB" id="A0A0C9T0G9"/>